<dbReference type="GO" id="GO:0048039">
    <property type="term" value="F:ubiquinone binding"/>
    <property type="evidence" value="ECO:0007669"/>
    <property type="project" value="TreeGrafter"/>
</dbReference>
<feature type="transmembrane region" description="Helical" evidence="8">
    <location>
        <begin position="301"/>
        <end position="319"/>
    </location>
</feature>
<evidence type="ECO:0000256" key="7">
    <source>
        <dbReference type="RuleBase" id="RU000320"/>
    </source>
</evidence>
<feature type="transmembrane region" description="Helical" evidence="8">
    <location>
        <begin position="165"/>
        <end position="188"/>
    </location>
</feature>
<dbReference type="PANTHER" id="PTHR43507">
    <property type="entry name" value="NADH-UBIQUINONE OXIDOREDUCTASE CHAIN 4"/>
    <property type="match status" value="1"/>
</dbReference>
<evidence type="ECO:0000313" key="11">
    <source>
        <dbReference type="Proteomes" id="UP000010366"/>
    </source>
</evidence>
<evidence type="ECO:0000259" key="9">
    <source>
        <dbReference type="Pfam" id="PF00361"/>
    </source>
</evidence>
<dbReference type="InterPro" id="IPR010227">
    <property type="entry name" value="NADH_Q_OxRdtase_chainM/4"/>
</dbReference>
<name>K9UKW9_CHAP6</name>
<dbReference type="GO" id="GO:0016020">
    <property type="term" value="C:membrane"/>
    <property type="evidence" value="ECO:0007669"/>
    <property type="project" value="UniProtKB-SubCell"/>
</dbReference>
<dbReference type="GO" id="GO:0008137">
    <property type="term" value="F:NADH dehydrogenase (ubiquinone) activity"/>
    <property type="evidence" value="ECO:0007669"/>
    <property type="project" value="InterPro"/>
</dbReference>
<feature type="transmembrane region" description="Helical" evidence="8">
    <location>
        <begin position="111"/>
        <end position="128"/>
    </location>
</feature>
<sequence>MLSILLIVPALGAILAALWPSQTRFSSRDATRTISLTVSLAVIGWTVLLLTQFDLSNPGMQFAENFTWIDALGLSYRLGVDGLSLPLVALNSLLTWIAIYSTDEQIERPRLYYSLILILNAAVSGVFLAQDLLLFFIAYELELIPLYLLIAIWGGQKRAYAATKFLIYTALSGALILAAFLGLAWLGGSNSFIYNPALAHALPVGQQLWLLGALLLGFGIKMPLFPFHTWLPDAHVEASTPISVLLAGVLLKLATYGILRFCVGLFPDAWQIAAPWLSVWAIVSVLYGALMAIAQRDMKKMVAYSSVSHMGYILLAAAANTPLSFSAAMIQMVSHGLISATLFLLVGVVYQKTKTRDINVLEGLLNPERGMPVIGSLMVVGVMASAGIPGMVGFVAEFLIFRSSFPVFPVQTLLCMVGTGLTAVYYLLLINKAFFGRLSATVQNLEAVTWRERYPAMILTIAVVVFGLQPGWITRWSEPTIAATLHQPPAMVANILSNKQ</sequence>
<feature type="transmembrane region" description="Helical" evidence="8">
    <location>
        <begin position="6"/>
        <end position="22"/>
    </location>
</feature>
<dbReference type="RefSeq" id="WP_015161390.1">
    <property type="nucleotide sequence ID" value="NC_019697.1"/>
</dbReference>
<feature type="transmembrane region" description="Helical" evidence="8">
    <location>
        <begin position="243"/>
        <end position="266"/>
    </location>
</feature>
<evidence type="ECO:0000256" key="8">
    <source>
        <dbReference type="SAM" id="Phobius"/>
    </source>
</evidence>
<dbReference type="Proteomes" id="UP000010366">
    <property type="component" value="Chromosome"/>
</dbReference>
<dbReference type="NCBIfam" id="TIGR01972">
    <property type="entry name" value="NDH_I_M"/>
    <property type="match status" value="1"/>
</dbReference>
<keyword evidence="5 8" id="KW-0472">Membrane</keyword>
<dbReference type="InterPro" id="IPR003918">
    <property type="entry name" value="NADH_UbQ_OxRdtase"/>
</dbReference>
<dbReference type="Pfam" id="PF00361">
    <property type="entry name" value="Proton_antipo_M"/>
    <property type="match status" value="1"/>
</dbReference>
<dbReference type="GO" id="GO:0003954">
    <property type="term" value="F:NADH dehydrogenase activity"/>
    <property type="evidence" value="ECO:0007669"/>
    <property type="project" value="TreeGrafter"/>
</dbReference>
<keyword evidence="3 7" id="KW-0812">Transmembrane</keyword>
<gene>
    <name evidence="10" type="ORF">Cha6605_4347</name>
</gene>
<dbReference type="NCBIfam" id="NF005060">
    <property type="entry name" value="PRK06473.1"/>
    <property type="match status" value="1"/>
</dbReference>
<feature type="transmembrane region" description="Helical" evidence="8">
    <location>
        <begin position="325"/>
        <end position="350"/>
    </location>
</feature>
<dbReference type="GO" id="GO:0042773">
    <property type="term" value="P:ATP synthesis coupled electron transport"/>
    <property type="evidence" value="ECO:0007669"/>
    <property type="project" value="InterPro"/>
</dbReference>
<evidence type="ECO:0000256" key="1">
    <source>
        <dbReference type="ARBA" id="ARBA00004127"/>
    </source>
</evidence>
<evidence type="ECO:0000256" key="6">
    <source>
        <dbReference type="ARBA" id="ARBA00025624"/>
    </source>
</evidence>
<protein>
    <submittedName>
        <fullName evidence="10">Proton-translocating NADH-quinone oxidoreductase, chain M</fullName>
    </submittedName>
</protein>
<comment type="subcellular location">
    <subcellularLocation>
        <location evidence="1">Endomembrane system</location>
        <topology evidence="1">Multi-pass membrane protein</topology>
    </subcellularLocation>
    <subcellularLocation>
        <location evidence="7">Membrane</location>
        <topology evidence="7">Multi-pass membrane protein</topology>
    </subcellularLocation>
</comment>
<organism evidence="10 11">
    <name type="scientific">Chamaesiphon minutus (strain ATCC 27169 / PCC 6605)</name>
    <dbReference type="NCBI Taxonomy" id="1173020"/>
    <lineage>
        <taxon>Bacteria</taxon>
        <taxon>Bacillati</taxon>
        <taxon>Cyanobacteriota</taxon>
        <taxon>Cyanophyceae</taxon>
        <taxon>Gomontiellales</taxon>
        <taxon>Chamaesiphonaceae</taxon>
        <taxon>Chamaesiphon</taxon>
    </lineage>
</organism>
<keyword evidence="4 8" id="KW-1133">Transmembrane helix</keyword>
<dbReference type="PANTHER" id="PTHR43507:SF21">
    <property type="entry name" value="NAD(P)H-QUINONE OXIDOREDUCTASE CHAIN 4, CHLOROPLASTIC"/>
    <property type="match status" value="1"/>
</dbReference>
<feature type="transmembrane region" description="Helical" evidence="8">
    <location>
        <begin position="82"/>
        <end position="99"/>
    </location>
</feature>
<comment type="function">
    <text evidence="6">NDH-1 shuttles electrons from NAD(P)H, via FMN and iron-sulfur (Fe-S) centers, to quinones in the respiratory chain. The immediate electron acceptor for the enzyme in this species is believed to be plastoquinone. Couples the redox reaction to proton translocation (for every two electrons transferred, four hydrogen ions are translocated across the cytoplasmic membrane), and thus conserves the redox energy in a proton gradient.</text>
</comment>
<keyword evidence="11" id="KW-1185">Reference proteome</keyword>
<proteinExistence type="inferred from homology"/>
<dbReference type="GO" id="GO:0012505">
    <property type="term" value="C:endomembrane system"/>
    <property type="evidence" value="ECO:0007669"/>
    <property type="project" value="UniProtKB-SubCell"/>
</dbReference>
<evidence type="ECO:0000313" key="10">
    <source>
        <dbReference type="EMBL" id="AFY95283.1"/>
    </source>
</evidence>
<feature type="transmembrane region" description="Helical" evidence="8">
    <location>
        <begin position="408"/>
        <end position="429"/>
    </location>
</feature>
<evidence type="ECO:0000256" key="2">
    <source>
        <dbReference type="ARBA" id="ARBA00009025"/>
    </source>
</evidence>
<dbReference type="eggNOG" id="COG1008">
    <property type="taxonomic scope" value="Bacteria"/>
</dbReference>
<reference evidence="10 11" key="1">
    <citation type="submission" date="2012-05" db="EMBL/GenBank/DDBJ databases">
        <title>Finished chromosome of genome of Chamaesiphon sp. PCC 6605.</title>
        <authorList>
            <consortium name="US DOE Joint Genome Institute"/>
            <person name="Gugger M."/>
            <person name="Coursin T."/>
            <person name="Rippka R."/>
            <person name="Tandeau De Marsac N."/>
            <person name="Huntemann M."/>
            <person name="Wei C.-L."/>
            <person name="Han J."/>
            <person name="Detter J.C."/>
            <person name="Han C."/>
            <person name="Tapia R."/>
            <person name="Chen A."/>
            <person name="Kyrpides N."/>
            <person name="Mavromatis K."/>
            <person name="Markowitz V."/>
            <person name="Szeto E."/>
            <person name="Ivanova N."/>
            <person name="Pagani I."/>
            <person name="Pati A."/>
            <person name="Goodwin L."/>
            <person name="Nordberg H.P."/>
            <person name="Cantor M.N."/>
            <person name="Hua S.X."/>
            <person name="Woyke T."/>
            <person name="Kerfeld C.A."/>
        </authorList>
    </citation>
    <scope>NUCLEOTIDE SEQUENCE [LARGE SCALE GENOMIC DNA]</scope>
    <source>
        <strain evidence="11">ATCC 27169 / PCC 6605</strain>
    </source>
</reference>
<feature type="transmembrane region" description="Helical" evidence="8">
    <location>
        <begin position="454"/>
        <end position="473"/>
    </location>
</feature>
<dbReference type="GO" id="GO:0015990">
    <property type="term" value="P:electron transport coupled proton transport"/>
    <property type="evidence" value="ECO:0007669"/>
    <property type="project" value="TreeGrafter"/>
</dbReference>
<dbReference type="OrthoDB" id="9811718at2"/>
<feature type="domain" description="NADH:quinone oxidoreductase/Mrp antiporter transmembrane" evidence="9">
    <location>
        <begin position="129"/>
        <end position="421"/>
    </location>
</feature>
<comment type="similarity">
    <text evidence="2">Belongs to the complex I subunit 4 family.</text>
</comment>
<evidence type="ECO:0000256" key="5">
    <source>
        <dbReference type="ARBA" id="ARBA00023136"/>
    </source>
</evidence>
<feature type="transmembrane region" description="Helical" evidence="8">
    <location>
        <begin position="34"/>
        <end position="53"/>
    </location>
</feature>
<dbReference type="EMBL" id="CP003600">
    <property type="protein sequence ID" value="AFY95283.1"/>
    <property type="molecule type" value="Genomic_DNA"/>
</dbReference>
<evidence type="ECO:0000256" key="3">
    <source>
        <dbReference type="ARBA" id="ARBA00022692"/>
    </source>
</evidence>
<dbReference type="InterPro" id="IPR001750">
    <property type="entry name" value="ND/Mrp_TM"/>
</dbReference>
<evidence type="ECO:0000256" key="4">
    <source>
        <dbReference type="ARBA" id="ARBA00022989"/>
    </source>
</evidence>
<feature type="transmembrane region" description="Helical" evidence="8">
    <location>
        <begin position="134"/>
        <end position="153"/>
    </location>
</feature>
<feature type="transmembrane region" description="Helical" evidence="8">
    <location>
        <begin position="208"/>
        <end position="231"/>
    </location>
</feature>
<dbReference type="STRING" id="1173020.Cha6605_4347"/>
<dbReference type="PRINTS" id="PR01437">
    <property type="entry name" value="NUOXDRDTASE4"/>
</dbReference>
<feature type="transmembrane region" description="Helical" evidence="8">
    <location>
        <begin position="272"/>
        <end position="294"/>
    </location>
</feature>
<dbReference type="AlphaFoldDB" id="K9UKW9"/>
<dbReference type="KEGG" id="cmp:Cha6605_4347"/>
<dbReference type="PATRIC" id="fig|1173020.3.peg.4976"/>
<dbReference type="HOGENOM" id="CLU_007100_4_4_3"/>
<accession>K9UKW9</accession>
<feature type="transmembrane region" description="Helical" evidence="8">
    <location>
        <begin position="371"/>
        <end position="396"/>
    </location>
</feature>